<dbReference type="InterPro" id="IPR036638">
    <property type="entry name" value="HLH_DNA-bd_sf"/>
</dbReference>
<keyword evidence="3" id="KW-1185">Reference proteome</keyword>
<dbReference type="GO" id="GO:0046983">
    <property type="term" value="F:protein dimerization activity"/>
    <property type="evidence" value="ECO:0007669"/>
    <property type="project" value="InterPro"/>
</dbReference>
<dbReference type="GO" id="GO:0090575">
    <property type="term" value="C:RNA polymerase II transcription regulator complex"/>
    <property type="evidence" value="ECO:0000318"/>
    <property type="project" value="GO_Central"/>
</dbReference>
<dbReference type="PROSITE" id="PS50888">
    <property type="entry name" value="BHLH"/>
    <property type="match status" value="1"/>
</dbReference>
<sequence>MEDYDHSSSKVDRRTVEKIRRNHMKNLYAELNSLIPSHGTKETMALPDQIEEATNYIKMLQQKLERMKEKKASIMGLEGITSGMMVRAKSPHIEIHDMGSALQAVLVSGLDHHQLLFYEIIRLLHDEGAEIVSASFSVVDNSVFHTIHAEVGESTQGFEGTKISRRLQNFVHQFVEAS</sequence>
<dbReference type="AlphaFoldDB" id="A0A1U8B821"/>
<dbReference type="SMART" id="SM00353">
    <property type="entry name" value="HLH"/>
    <property type="match status" value="1"/>
</dbReference>
<dbReference type="GO" id="GO:0000981">
    <property type="term" value="F:DNA-binding transcription factor activity, RNA polymerase II-specific"/>
    <property type="evidence" value="ECO:0000318"/>
    <property type="project" value="GO_Central"/>
</dbReference>
<evidence type="ECO:0000256" key="2">
    <source>
        <dbReference type="ARBA" id="ARBA00023163"/>
    </source>
</evidence>
<protein>
    <submittedName>
        <fullName evidence="4">Transcription factor bHLH36-like</fullName>
    </submittedName>
</protein>
<dbReference type="Gene3D" id="4.10.280.10">
    <property type="entry name" value="Helix-loop-helix DNA-binding domain"/>
    <property type="match status" value="1"/>
</dbReference>
<dbReference type="OrthoDB" id="752507at2759"/>
<organism evidence="3 4">
    <name type="scientific">Nelumbo nucifera</name>
    <name type="common">Sacred lotus</name>
    <dbReference type="NCBI Taxonomy" id="4432"/>
    <lineage>
        <taxon>Eukaryota</taxon>
        <taxon>Viridiplantae</taxon>
        <taxon>Streptophyta</taxon>
        <taxon>Embryophyta</taxon>
        <taxon>Tracheophyta</taxon>
        <taxon>Spermatophyta</taxon>
        <taxon>Magnoliopsida</taxon>
        <taxon>Proteales</taxon>
        <taxon>Nelumbonaceae</taxon>
        <taxon>Nelumbo</taxon>
    </lineage>
</organism>
<dbReference type="FunCoup" id="A0A1U8B821">
    <property type="interactions" value="211"/>
</dbReference>
<keyword evidence="1" id="KW-0805">Transcription regulation</keyword>
<dbReference type="GO" id="GO:0000977">
    <property type="term" value="F:RNA polymerase II transcription regulatory region sequence-specific DNA binding"/>
    <property type="evidence" value="ECO:0000318"/>
    <property type="project" value="GO_Central"/>
</dbReference>
<dbReference type="PANTHER" id="PTHR13935">
    <property type="entry name" value="ACHAETE-SCUTE TRANSCRIPTION FACTOR-RELATED"/>
    <property type="match status" value="1"/>
</dbReference>
<dbReference type="eggNOG" id="ENOG502RZNA">
    <property type="taxonomic scope" value="Eukaryota"/>
</dbReference>
<dbReference type="InterPro" id="IPR011598">
    <property type="entry name" value="bHLH_dom"/>
</dbReference>
<dbReference type="OMA" id="VFHIFDC"/>
<evidence type="ECO:0000256" key="1">
    <source>
        <dbReference type="ARBA" id="ARBA00023015"/>
    </source>
</evidence>
<evidence type="ECO:0000313" key="3">
    <source>
        <dbReference type="Proteomes" id="UP000189703"/>
    </source>
</evidence>
<proteinExistence type="predicted"/>
<dbReference type="Pfam" id="PF00010">
    <property type="entry name" value="HLH"/>
    <property type="match status" value="1"/>
</dbReference>
<dbReference type="GO" id="GO:0006357">
    <property type="term" value="P:regulation of transcription by RNA polymerase II"/>
    <property type="evidence" value="ECO:0000318"/>
    <property type="project" value="GO_Central"/>
</dbReference>
<dbReference type="Proteomes" id="UP000189703">
    <property type="component" value="Unplaced"/>
</dbReference>
<dbReference type="SUPFAM" id="SSF47459">
    <property type="entry name" value="HLH, helix-loop-helix DNA-binding domain"/>
    <property type="match status" value="1"/>
</dbReference>
<gene>
    <name evidence="4" type="primary">LOC104608213</name>
</gene>
<dbReference type="PANTHER" id="PTHR13935:SF90">
    <property type="entry name" value="TRANSCRIPTION FACTOR BHLH162"/>
    <property type="match status" value="1"/>
</dbReference>
<accession>A0A1U8B821</accession>
<name>A0A1U8B821_NELNU</name>
<dbReference type="RefSeq" id="XP_010272432.1">
    <property type="nucleotide sequence ID" value="XM_010274130.2"/>
</dbReference>
<dbReference type="InterPro" id="IPR015660">
    <property type="entry name" value="MASH1/Ascl1a-like"/>
</dbReference>
<dbReference type="GeneID" id="104608213"/>
<reference evidence="4" key="1">
    <citation type="submission" date="2025-08" db="UniProtKB">
        <authorList>
            <consortium name="RefSeq"/>
        </authorList>
    </citation>
    <scope>IDENTIFICATION</scope>
</reference>
<keyword evidence="2" id="KW-0804">Transcription</keyword>
<dbReference type="KEGG" id="nnu:104608213"/>
<evidence type="ECO:0000313" key="4">
    <source>
        <dbReference type="RefSeq" id="XP_010272432.1"/>
    </source>
</evidence>